<dbReference type="Proteomes" id="UP000176628">
    <property type="component" value="Unassembled WGS sequence"/>
</dbReference>
<reference evidence="1 2" key="1">
    <citation type="journal article" date="2016" name="Nat. Commun.">
        <title>Thousands of microbial genomes shed light on interconnected biogeochemical processes in an aquifer system.</title>
        <authorList>
            <person name="Anantharaman K."/>
            <person name="Brown C.T."/>
            <person name="Hug L.A."/>
            <person name="Sharon I."/>
            <person name="Castelle C.J."/>
            <person name="Probst A.J."/>
            <person name="Thomas B.C."/>
            <person name="Singh A."/>
            <person name="Wilkins M.J."/>
            <person name="Karaoz U."/>
            <person name="Brodie E.L."/>
            <person name="Williams K.H."/>
            <person name="Hubbard S.S."/>
            <person name="Banfield J.F."/>
        </authorList>
    </citation>
    <scope>NUCLEOTIDE SEQUENCE [LARGE SCALE GENOMIC DNA]</scope>
</reference>
<comment type="caution">
    <text evidence="1">The sequence shown here is derived from an EMBL/GenBank/DDBJ whole genome shotgun (WGS) entry which is preliminary data.</text>
</comment>
<evidence type="ECO:0000313" key="1">
    <source>
        <dbReference type="EMBL" id="OGD85920.1"/>
    </source>
</evidence>
<organism evidence="1 2">
    <name type="scientific">Candidatus Curtissbacteria bacterium RBG_16_39_7</name>
    <dbReference type="NCBI Taxonomy" id="1797707"/>
    <lineage>
        <taxon>Bacteria</taxon>
        <taxon>Candidatus Curtissiibacteriota</taxon>
    </lineage>
</organism>
<dbReference type="EMBL" id="MFAV01000040">
    <property type="protein sequence ID" value="OGD85920.1"/>
    <property type="molecule type" value="Genomic_DNA"/>
</dbReference>
<gene>
    <name evidence="1" type="ORF">A2Z23_01865</name>
</gene>
<proteinExistence type="predicted"/>
<protein>
    <submittedName>
        <fullName evidence="1">Uncharacterized protein</fullName>
    </submittedName>
</protein>
<evidence type="ECO:0000313" key="2">
    <source>
        <dbReference type="Proteomes" id="UP000176628"/>
    </source>
</evidence>
<accession>A0A1F5G222</accession>
<dbReference type="AlphaFoldDB" id="A0A1F5G222"/>
<sequence>MKELATAKKLPDAEIFRVVIEDPIQQLLAEGARVAQALGASPENVSVACNLQSLMEKTITNLPKRQFAQAKKLAQALQTWNLWKDPECTIPLTLDEAPPQYKAFVNAVAKRKE</sequence>
<name>A0A1F5G222_9BACT</name>